<evidence type="ECO:0000313" key="1">
    <source>
        <dbReference type="EMBL" id="KIH63384.1"/>
    </source>
</evidence>
<dbReference type="Proteomes" id="UP000054047">
    <property type="component" value="Unassembled WGS sequence"/>
</dbReference>
<evidence type="ECO:0000313" key="2">
    <source>
        <dbReference type="Proteomes" id="UP000054047"/>
    </source>
</evidence>
<name>A0A0C2GWH0_9BILA</name>
<organism evidence="1 2">
    <name type="scientific">Ancylostoma duodenale</name>
    <dbReference type="NCBI Taxonomy" id="51022"/>
    <lineage>
        <taxon>Eukaryota</taxon>
        <taxon>Metazoa</taxon>
        <taxon>Ecdysozoa</taxon>
        <taxon>Nematoda</taxon>
        <taxon>Chromadorea</taxon>
        <taxon>Rhabditida</taxon>
        <taxon>Rhabditina</taxon>
        <taxon>Rhabditomorpha</taxon>
        <taxon>Strongyloidea</taxon>
        <taxon>Ancylostomatidae</taxon>
        <taxon>Ancylostomatinae</taxon>
        <taxon>Ancylostoma</taxon>
    </lineage>
</organism>
<accession>A0A0C2GWH0</accession>
<protein>
    <submittedName>
        <fullName evidence="1">Uncharacterized protein</fullName>
    </submittedName>
</protein>
<reference evidence="1 2" key="1">
    <citation type="submission" date="2013-12" db="EMBL/GenBank/DDBJ databases">
        <title>Draft genome of the parsitic nematode Ancylostoma duodenale.</title>
        <authorList>
            <person name="Mitreva M."/>
        </authorList>
    </citation>
    <scope>NUCLEOTIDE SEQUENCE [LARGE SCALE GENOMIC DNA]</scope>
    <source>
        <strain evidence="1 2">Zhejiang</strain>
    </source>
</reference>
<dbReference type="EMBL" id="KN728693">
    <property type="protein sequence ID" value="KIH63384.1"/>
    <property type="molecule type" value="Genomic_DNA"/>
</dbReference>
<dbReference type="AlphaFoldDB" id="A0A0C2GWH0"/>
<proteinExistence type="predicted"/>
<gene>
    <name evidence="1" type="ORF">ANCDUO_06314</name>
</gene>
<keyword evidence="2" id="KW-1185">Reference proteome</keyword>
<sequence>MNIDSFEHLTTRIGRLTQRNVKRSTVRQPTRWSDFFTKSFKERYIAHRVPERERIPWTTLARERDKWRDCWRPLGTSEDERVHPFEQVTLSSGYNLSLSVVRFREVELNR</sequence>